<organism evidence="2">
    <name type="scientific">human gut metagenome</name>
    <dbReference type="NCBI Taxonomy" id="408170"/>
    <lineage>
        <taxon>unclassified sequences</taxon>
        <taxon>metagenomes</taxon>
        <taxon>organismal metagenomes</taxon>
    </lineage>
</organism>
<sequence>YLEALEAKRREVEKSLANLVKVIERGVVSDTVTQRLAQLEEQKSALNDAIGTENVRVSLCEDRHSIQAYFDKFLHADVNDPEIRDQVFEYFVDKVYLYDDKLVVSMWFSEDDKQEITWRDWFSLDEYWTDESPFVKGGGVEFDCFPLGSTKKRTCFSAGPFSMKFISAQRAKYLRPEIFAPQMRKAPDASLSAPNALFSARRCIFRAGHTNTLQYPALYGSANAPRIKTN</sequence>
<feature type="non-terminal residue" evidence="2">
    <location>
        <position position="1"/>
    </location>
</feature>
<reference evidence="2" key="1">
    <citation type="journal article" date="2013" name="Environ. Microbiol.">
        <title>Microbiota from the distal guts of lean and obese adolescents exhibit partial functional redundancy besides clear differences in community structure.</title>
        <authorList>
            <person name="Ferrer M."/>
            <person name="Ruiz A."/>
            <person name="Lanza F."/>
            <person name="Haange S.B."/>
            <person name="Oberbach A."/>
            <person name="Till H."/>
            <person name="Bargiela R."/>
            <person name="Campoy C."/>
            <person name="Segura M.T."/>
            <person name="Richter M."/>
            <person name="von Bergen M."/>
            <person name="Seifert J."/>
            <person name="Suarez A."/>
        </authorList>
    </citation>
    <scope>NUCLEOTIDE SEQUENCE</scope>
</reference>
<keyword evidence="1" id="KW-0175">Coiled coil</keyword>
<evidence type="ECO:0000313" key="2">
    <source>
        <dbReference type="EMBL" id="EKC52827.1"/>
    </source>
</evidence>
<dbReference type="EMBL" id="AJWY01011411">
    <property type="protein sequence ID" value="EKC52827.1"/>
    <property type="molecule type" value="Genomic_DNA"/>
</dbReference>
<feature type="coiled-coil region" evidence="1">
    <location>
        <begin position="2"/>
        <end position="56"/>
    </location>
</feature>
<protein>
    <submittedName>
        <fullName evidence="2">Site-specific recombinase</fullName>
    </submittedName>
</protein>
<gene>
    <name evidence="2" type="ORF">LEA_16693</name>
</gene>
<evidence type="ECO:0000256" key="1">
    <source>
        <dbReference type="SAM" id="Coils"/>
    </source>
</evidence>
<name>K1RWC9_9ZZZZ</name>
<accession>K1RWC9</accession>
<dbReference type="AlphaFoldDB" id="K1RWC9"/>
<comment type="caution">
    <text evidence="2">The sequence shown here is derived from an EMBL/GenBank/DDBJ whole genome shotgun (WGS) entry which is preliminary data.</text>
</comment>
<proteinExistence type="predicted"/>